<keyword evidence="2 3" id="KW-0450">Lipoyl</keyword>
<evidence type="ECO:0000313" key="7">
    <source>
        <dbReference type="Proteomes" id="UP000317730"/>
    </source>
</evidence>
<dbReference type="InterPro" id="IPR033753">
    <property type="entry name" value="GCV_H/Fam206"/>
</dbReference>
<keyword evidence="7" id="KW-1185">Reference proteome</keyword>
<dbReference type="RefSeq" id="WP_141377356.1">
    <property type="nucleotide sequence ID" value="NZ_BAPL01000010.1"/>
</dbReference>
<comment type="caution">
    <text evidence="6">The sequence shown here is derived from an EMBL/GenBank/DDBJ whole genome shotgun (WGS) entry which is preliminary data.</text>
</comment>
<dbReference type="EMBL" id="BJMV01000012">
    <property type="protein sequence ID" value="GEB86317.1"/>
    <property type="molecule type" value="Genomic_DNA"/>
</dbReference>
<dbReference type="InterPro" id="IPR003016">
    <property type="entry name" value="2-oxoA_DH_lipoyl-BS"/>
</dbReference>
<evidence type="ECO:0000256" key="4">
    <source>
        <dbReference type="PIRSR" id="PIRSR617453-50"/>
    </source>
</evidence>
<comment type="function">
    <text evidence="3">The glycine cleavage system catalyzes the degradation of glycine. The H protein shuttles the methylamine group of glycine from the P protein to the T protein.</text>
</comment>
<evidence type="ECO:0000256" key="2">
    <source>
        <dbReference type="ARBA" id="ARBA00022823"/>
    </source>
</evidence>
<dbReference type="GO" id="GO:0009249">
    <property type="term" value="P:protein lipoylation"/>
    <property type="evidence" value="ECO:0007669"/>
    <property type="project" value="TreeGrafter"/>
</dbReference>
<gene>
    <name evidence="3 6" type="primary">gcvH</name>
    <name evidence="6" type="ORF">APE01nite_21140</name>
</gene>
<dbReference type="NCBIfam" id="NF002270">
    <property type="entry name" value="PRK01202.1"/>
    <property type="match status" value="1"/>
</dbReference>
<evidence type="ECO:0000259" key="5">
    <source>
        <dbReference type="PROSITE" id="PS50968"/>
    </source>
</evidence>
<dbReference type="AlphaFoldDB" id="A0A4Y3TYP2"/>
<dbReference type="PROSITE" id="PS00189">
    <property type="entry name" value="LIPOYL"/>
    <property type="match status" value="1"/>
</dbReference>
<dbReference type="NCBIfam" id="TIGR00527">
    <property type="entry name" value="gcvH"/>
    <property type="match status" value="1"/>
</dbReference>
<dbReference type="GO" id="GO:0019464">
    <property type="term" value="P:glycine decarboxylation via glycine cleavage system"/>
    <property type="evidence" value="ECO:0007669"/>
    <property type="project" value="UniProtKB-UniRule"/>
</dbReference>
<dbReference type="InterPro" id="IPR017453">
    <property type="entry name" value="GCV_H_sub"/>
</dbReference>
<evidence type="ECO:0000313" key="6">
    <source>
        <dbReference type="EMBL" id="GEB86317.1"/>
    </source>
</evidence>
<dbReference type="OrthoDB" id="9796712at2"/>
<comment type="cofactor">
    <cofactor evidence="3">
        <name>(R)-lipoate</name>
        <dbReference type="ChEBI" id="CHEBI:83088"/>
    </cofactor>
    <text evidence="3">Binds 1 lipoyl cofactor covalently.</text>
</comment>
<dbReference type="HAMAP" id="MF_00272">
    <property type="entry name" value="GcvH"/>
    <property type="match status" value="1"/>
</dbReference>
<dbReference type="Proteomes" id="UP000317730">
    <property type="component" value="Unassembled WGS sequence"/>
</dbReference>
<accession>A0A4Y3TYP2</accession>
<dbReference type="CDD" id="cd06848">
    <property type="entry name" value="GCS_H"/>
    <property type="match status" value="1"/>
</dbReference>
<protein>
    <recommendedName>
        <fullName evidence="3">Glycine cleavage system H protein</fullName>
    </recommendedName>
</protein>
<dbReference type="PANTHER" id="PTHR11715:SF3">
    <property type="entry name" value="GLYCINE CLEAVAGE SYSTEM H PROTEIN-RELATED"/>
    <property type="match status" value="1"/>
</dbReference>
<reference evidence="6 7" key="1">
    <citation type="submission" date="2019-06" db="EMBL/GenBank/DDBJ databases">
        <title>Whole genome shotgun sequence of Acetobacter peroxydans NBRC 13755.</title>
        <authorList>
            <person name="Hosoyama A."/>
            <person name="Uohara A."/>
            <person name="Ohji S."/>
            <person name="Ichikawa N."/>
        </authorList>
    </citation>
    <scope>NUCLEOTIDE SEQUENCE [LARGE SCALE GENOMIC DNA]</scope>
    <source>
        <strain evidence="6 7">NBRC 13755</strain>
    </source>
</reference>
<dbReference type="PROSITE" id="PS50968">
    <property type="entry name" value="BIOTINYL_LIPOYL"/>
    <property type="match status" value="1"/>
</dbReference>
<evidence type="ECO:0000256" key="1">
    <source>
        <dbReference type="ARBA" id="ARBA00009249"/>
    </source>
</evidence>
<dbReference type="InterPro" id="IPR011053">
    <property type="entry name" value="Single_hybrid_motif"/>
</dbReference>
<dbReference type="GO" id="GO:0005960">
    <property type="term" value="C:glycine cleavage complex"/>
    <property type="evidence" value="ECO:0007669"/>
    <property type="project" value="InterPro"/>
</dbReference>
<dbReference type="PANTHER" id="PTHR11715">
    <property type="entry name" value="GLYCINE CLEAVAGE SYSTEM H PROTEIN"/>
    <property type="match status" value="1"/>
</dbReference>
<evidence type="ECO:0000256" key="3">
    <source>
        <dbReference type="HAMAP-Rule" id="MF_00272"/>
    </source>
</evidence>
<feature type="modified residue" description="N6-lipoyllysine" evidence="3 4">
    <location>
        <position position="59"/>
    </location>
</feature>
<dbReference type="GO" id="GO:0005829">
    <property type="term" value="C:cytosol"/>
    <property type="evidence" value="ECO:0007669"/>
    <property type="project" value="TreeGrafter"/>
</dbReference>
<dbReference type="InterPro" id="IPR002930">
    <property type="entry name" value="GCV_H"/>
</dbReference>
<proteinExistence type="inferred from homology"/>
<sequence length="121" mass="12841">MSLYYTKEHEWLRIEGDSAVVGITRHAANELGELVFAEARPAGTVVKAGETAAVVESVKAASDIYAPVDGEVLDANPAVVDDASRISADPEGEGWIFRFRLSAPEQLSGLMDAAAYTAFLG</sequence>
<organism evidence="6 7">
    <name type="scientific">Acetobacter peroxydans</name>
    <dbReference type="NCBI Taxonomy" id="104098"/>
    <lineage>
        <taxon>Bacteria</taxon>
        <taxon>Pseudomonadati</taxon>
        <taxon>Pseudomonadota</taxon>
        <taxon>Alphaproteobacteria</taxon>
        <taxon>Acetobacterales</taxon>
        <taxon>Acetobacteraceae</taxon>
        <taxon>Acetobacter</taxon>
    </lineage>
</organism>
<dbReference type="SUPFAM" id="SSF51230">
    <property type="entry name" value="Single hybrid motif"/>
    <property type="match status" value="1"/>
</dbReference>
<comment type="similarity">
    <text evidence="1 3">Belongs to the GcvH family.</text>
</comment>
<dbReference type="Gene3D" id="2.40.50.100">
    <property type="match status" value="1"/>
</dbReference>
<comment type="subunit">
    <text evidence="3">The glycine cleavage system is composed of four proteins: P, T, L and H.</text>
</comment>
<dbReference type="InterPro" id="IPR000089">
    <property type="entry name" value="Biotin_lipoyl"/>
</dbReference>
<dbReference type="Pfam" id="PF01597">
    <property type="entry name" value="GCV_H"/>
    <property type="match status" value="1"/>
</dbReference>
<feature type="domain" description="Lipoyl-binding" evidence="5">
    <location>
        <begin position="18"/>
        <end position="100"/>
    </location>
</feature>
<name>A0A4Y3TYP2_9PROT</name>